<dbReference type="InterPro" id="IPR015985">
    <property type="entry name" value="TehB-like_dom"/>
</dbReference>
<dbReference type="Gene3D" id="3.40.50.150">
    <property type="entry name" value="Vaccinia Virus protein VP39"/>
    <property type="match status" value="1"/>
</dbReference>
<organism evidence="2 3">
    <name type="scientific">Candidatus Hakubella thermalkaliphila</name>
    <dbReference type="NCBI Taxonomy" id="2754717"/>
    <lineage>
        <taxon>Bacteria</taxon>
        <taxon>Bacillati</taxon>
        <taxon>Actinomycetota</taxon>
        <taxon>Actinomycetota incertae sedis</taxon>
        <taxon>Candidatus Hakubellales</taxon>
        <taxon>Candidatus Hakubellaceae</taxon>
        <taxon>Candidatus Hakubella</taxon>
    </lineage>
</organism>
<sequence>MSSQLQRELNKIKNKIKEVLRIEHPYIFDIDLDSNLYFNAVIKNVIDITSLLNDQKVRVLDIGCGKGHIACLLSSLGHDVSAIDIEISRGEQL</sequence>
<evidence type="ECO:0000313" key="3">
    <source>
        <dbReference type="Proteomes" id="UP000568877"/>
    </source>
</evidence>
<reference evidence="2 3" key="1">
    <citation type="journal article" date="2020" name="Front. Microbiol.">
        <title>Single-cell genomics of novel Actinobacteria with the Wood-Ljungdahl pathway discovered in a serpentinizing system.</title>
        <authorList>
            <person name="Merino N."/>
            <person name="Kawai M."/>
            <person name="Boyd E.S."/>
            <person name="Colman D.R."/>
            <person name="McGlynn S.E."/>
            <person name="Nealson K.H."/>
            <person name="Kurokawa K."/>
            <person name="Hongoh Y."/>
        </authorList>
    </citation>
    <scope>NUCLEOTIDE SEQUENCE [LARGE SCALE GENOMIC DNA]</scope>
    <source>
        <strain evidence="2 3">S42</strain>
    </source>
</reference>
<evidence type="ECO:0000313" key="2">
    <source>
        <dbReference type="EMBL" id="GFP33982.1"/>
    </source>
</evidence>
<dbReference type="InterPro" id="IPR029063">
    <property type="entry name" value="SAM-dependent_MTases_sf"/>
</dbReference>
<dbReference type="CDD" id="cd02440">
    <property type="entry name" value="AdoMet_MTases"/>
    <property type="match status" value="1"/>
</dbReference>
<evidence type="ECO:0000259" key="1">
    <source>
        <dbReference type="Pfam" id="PF03848"/>
    </source>
</evidence>
<proteinExistence type="predicted"/>
<dbReference type="Proteomes" id="UP000568877">
    <property type="component" value="Unassembled WGS sequence"/>
</dbReference>
<protein>
    <recommendedName>
        <fullName evidence="1">Tellurite resistance methyltransferase TehB-like domain-containing protein</fullName>
    </recommendedName>
</protein>
<dbReference type="SUPFAM" id="SSF53335">
    <property type="entry name" value="S-adenosyl-L-methionine-dependent methyltransferases"/>
    <property type="match status" value="1"/>
</dbReference>
<dbReference type="Pfam" id="PF03848">
    <property type="entry name" value="TehB"/>
    <property type="match status" value="1"/>
</dbReference>
<feature type="domain" description="Tellurite resistance methyltransferase TehB-like" evidence="1">
    <location>
        <begin position="42"/>
        <end position="85"/>
    </location>
</feature>
<feature type="non-terminal residue" evidence="2">
    <location>
        <position position="93"/>
    </location>
</feature>
<dbReference type="AlphaFoldDB" id="A0A6V8PMW9"/>
<name>A0A6V8PMW9_9ACTN</name>
<comment type="caution">
    <text evidence="2">The sequence shown here is derived from an EMBL/GenBank/DDBJ whole genome shotgun (WGS) entry which is preliminary data.</text>
</comment>
<accession>A0A6V8PMW9</accession>
<gene>
    <name evidence="2" type="ORF">HKBW3S42_02322</name>
</gene>
<dbReference type="EMBL" id="BLSA01000859">
    <property type="protein sequence ID" value="GFP33982.1"/>
    <property type="molecule type" value="Genomic_DNA"/>
</dbReference>